<reference evidence="4" key="1">
    <citation type="journal article" date="2017" name="Genome Biol.">
        <title>Comparative genomics reveals high biological diversity and specific adaptations in the industrially and medically important fungal genus Aspergillus.</title>
        <authorList>
            <person name="de Vries R.P."/>
            <person name="Riley R."/>
            <person name="Wiebenga A."/>
            <person name="Aguilar-Osorio G."/>
            <person name="Amillis S."/>
            <person name="Uchima C.A."/>
            <person name="Anderluh G."/>
            <person name="Asadollahi M."/>
            <person name="Askin M."/>
            <person name="Barry K."/>
            <person name="Battaglia E."/>
            <person name="Bayram O."/>
            <person name="Benocci T."/>
            <person name="Braus-Stromeyer S.A."/>
            <person name="Caldana C."/>
            <person name="Canovas D."/>
            <person name="Cerqueira G.C."/>
            <person name="Chen F."/>
            <person name="Chen W."/>
            <person name="Choi C."/>
            <person name="Clum A."/>
            <person name="Dos Santos R.A."/>
            <person name="Damasio A.R."/>
            <person name="Diallinas G."/>
            <person name="Emri T."/>
            <person name="Fekete E."/>
            <person name="Flipphi M."/>
            <person name="Freyberg S."/>
            <person name="Gallo A."/>
            <person name="Gournas C."/>
            <person name="Habgood R."/>
            <person name="Hainaut M."/>
            <person name="Harispe M.L."/>
            <person name="Henrissat B."/>
            <person name="Hilden K.S."/>
            <person name="Hope R."/>
            <person name="Hossain A."/>
            <person name="Karabika E."/>
            <person name="Karaffa L."/>
            <person name="Karanyi Z."/>
            <person name="Krasevec N."/>
            <person name="Kuo A."/>
            <person name="Kusch H."/>
            <person name="LaButti K."/>
            <person name="Lagendijk E.L."/>
            <person name="Lapidus A."/>
            <person name="Levasseur A."/>
            <person name="Lindquist E."/>
            <person name="Lipzen A."/>
            <person name="Logrieco A.F."/>
            <person name="MacCabe A."/>
            <person name="Maekelae M.R."/>
            <person name="Malavazi I."/>
            <person name="Melin P."/>
            <person name="Meyer V."/>
            <person name="Mielnichuk N."/>
            <person name="Miskei M."/>
            <person name="Molnar A.P."/>
            <person name="Mule G."/>
            <person name="Ngan C.Y."/>
            <person name="Orejas M."/>
            <person name="Orosz E."/>
            <person name="Ouedraogo J.P."/>
            <person name="Overkamp K.M."/>
            <person name="Park H.-S."/>
            <person name="Perrone G."/>
            <person name="Piumi F."/>
            <person name="Punt P.J."/>
            <person name="Ram A.F."/>
            <person name="Ramon A."/>
            <person name="Rauscher S."/>
            <person name="Record E."/>
            <person name="Riano-Pachon D.M."/>
            <person name="Robert V."/>
            <person name="Roehrig J."/>
            <person name="Ruller R."/>
            <person name="Salamov A."/>
            <person name="Salih N.S."/>
            <person name="Samson R.A."/>
            <person name="Sandor E."/>
            <person name="Sanguinetti M."/>
            <person name="Schuetze T."/>
            <person name="Sepcic K."/>
            <person name="Shelest E."/>
            <person name="Sherlock G."/>
            <person name="Sophianopoulou V."/>
            <person name="Squina F.M."/>
            <person name="Sun H."/>
            <person name="Susca A."/>
            <person name="Todd R.B."/>
            <person name="Tsang A."/>
            <person name="Unkles S.E."/>
            <person name="van de Wiele N."/>
            <person name="van Rossen-Uffink D."/>
            <person name="Oliveira J.V."/>
            <person name="Vesth T.C."/>
            <person name="Visser J."/>
            <person name="Yu J.-H."/>
            <person name="Zhou M."/>
            <person name="Andersen M.R."/>
            <person name="Archer D.B."/>
            <person name="Baker S.E."/>
            <person name="Benoit I."/>
            <person name="Brakhage A.A."/>
            <person name="Braus G.H."/>
            <person name="Fischer R."/>
            <person name="Frisvad J.C."/>
            <person name="Goldman G.H."/>
            <person name="Houbraken J."/>
            <person name="Oakley B."/>
            <person name="Pocsi I."/>
            <person name="Scazzocchio C."/>
            <person name="Seiboth B."/>
            <person name="vanKuyk P.A."/>
            <person name="Wortman J."/>
            <person name="Dyer P.S."/>
            <person name="Grigoriev I.V."/>
        </authorList>
    </citation>
    <scope>NUCLEOTIDE SEQUENCE [LARGE SCALE GENOMIC DNA]</scope>
    <source>
        <strain evidence="4">CBS 593.65</strain>
    </source>
</reference>
<dbReference type="Proteomes" id="UP000184356">
    <property type="component" value="Unassembled WGS sequence"/>
</dbReference>
<evidence type="ECO:0000256" key="1">
    <source>
        <dbReference type="SAM" id="MobiDB-lite"/>
    </source>
</evidence>
<dbReference type="GeneID" id="63763446"/>
<gene>
    <name evidence="3" type="ORF">ASPSYDRAFT_47138</name>
</gene>
<dbReference type="VEuPathDB" id="FungiDB:ASPSYDRAFT_47138"/>
<feature type="region of interest" description="Disordered" evidence="1">
    <location>
        <begin position="94"/>
        <end position="114"/>
    </location>
</feature>
<feature type="chain" id="PRO_5013245277" description="Ubiquitin 3 binding protein But2 C-terminal domain-containing protein" evidence="2">
    <location>
        <begin position="18"/>
        <end position="196"/>
    </location>
</feature>
<evidence type="ECO:0000313" key="4">
    <source>
        <dbReference type="Proteomes" id="UP000184356"/>
    </source>
</evidence>
<evidence type="ECO:0000313" key="3">
    <source>
        <dbReference type="EMBL" id="OJJ56860.1"/>
    </source>
</evidence>
<evidence type="ECO:0008006" key="5">
    <source>
        <dbReference type="Google" id="ProtNLM"/>
    </source>
</evidence>
<organism evidence="3 4">
    <name type="scientific">Aspergillus sydowii CBS 593.65</name>
    <dbReference type="NCBI Taxonomy" id="1036612"/>
    <lineage>
        <taxon>Eukaryota</taxon>
        <taxon>Fungi</taxon>
        <taxon>Dikarya</taxon>
        <taxon>Ascomycota</taxon>
        <taxon>Pezizomycotina</taxon>
        <taxon>Eurotiomycetes</taxon>
        <taxon>Eurotiomycetidae</taxon>
        <taxon>Eurotiales</taxon>
        <taxon>Aspergillaceae</taxon>
        <taxon>Aspergillus</taxon>
        <taxon>Aspergillus subgen. Nidulantes</taxon>
    </lineage>
</organism>
<protein>
    <recommendedName>
        <fullName evidence="5">Ubiquitin 3 binding protein But2 C-terminal domain-containing protein</fullName>
    </recommendedName>
</protein>
<feature type="signal peptide" evidence="2">
    <location>
        <begin position="1"/>
        <end position="17"/>
    </location>
</feature>
<keyword evidence="4" id="KW-1185">Reference proteome</keyword>
<accession>A0A1L9TBP7</accession>
<sequence length="196" mass="19790">MKLSAIAPLLALPGTLSLAIRDHAAQITFIGAADAQFTQDFPVDGSIVKITNPLSVSHISSNNPDIACTFNGVDHGTTTVVGVASVDVGPPQTQIQGSCSAGSTPPSPPIESAPSGGQVMITFIGAANAQFSQVFGLDGSNMAISDPLSISHIMSNTEGVKCTFNGVDHSVTMVEGAQTVDVGPPQTQISGSCVAA</sequence>
<dbReference type="OrthoDB" id="4509278at2759"/>
<proteinExistence type="predicted"/>
<feature type="compositionally biased region" description="Polar residues" evidence="1">
    <location>
        <begin position="94"/>
        <end position="104"/>
    </location>
</feature>
<dbReference type="AlphaFoldDB" id="A0A1L9TBP7"/>
<name>A0A1L9TBP7_9EURO</name>
<keyword evidence="2" id="KW-0732">Signal</keyword>
<dbReference type="EMBL" id="KV878589">
    <property type="protein sequence ID" value="OJJ56860.1"/>
    <property type="molecule type" value="Genomic_DNA"/>
</dbReference>
<dbReference type="RefSeq" id="XP_040700666.1">
    <property type="nucleotide sequence ID" value="XM_040847373.1"/>
</dbReference>
<evidence type="ECO:0000256" key="2">
    <source>
        <dbReference type="SAM" id="SignalP"/>
    </source>
</evidence>